<dbReference type="Proteomes" id="UP000077069">
    <property type="component" value="Unassembled WGS sequence"/>
</dbReference>
<dbReference type="EMBL" id="KV441563">
    <property type="protein sequence ID" value="OAF99077.1"/>
    <property type="molecule type" value="Genomic_DNA"/>
</dbReference>
<protein>
    <submittedName>
        <fullName evidence="1">Uncharacterized protein</fullName>
    </submittedName>
</protein>
<name>A0A177BX37_9PLEO</name>
<dbReference type="GeneID" id="28769615"/>
<sequence length="173" mass="19401">MVCISFACKHHQITNQNQTPKTFQTETHSLHVFTPPACSRRLPAYAYILSSDLTSTVDLCLSSHAAPPSGAIHCANKILRINCARCLYLSHAQFSGPAGCDPPEQGWHTKRKGDAHAHPRTLPPCQFSAWRDSEPGSQADGFSLVRNQRRMVRACRLPLRGWGWDWGRIRELQ</sequence>
<dbReference type="AlphaFoldDB" id="A0A177BX37"/>
<evidence type="ECO:0000313" key="1">
    <source>
        <dbReference type="EMBL" id="OAF99077.1"/>
    </source>
</evidence>
<reference evidence="1 2" key="1">
    <citation type="submission" date="2016-05" db="EMBL/GenBank/DDBJ databases">
        <title>Comparative analysis of secretome profiles of manganese(II)-oxidizing ascomycete fungi.</title>
        <authorList>
            <consortium name="DOE Joint Genome Institute"/>
            <person name="Zeiner C.A."/>
            <person name="Purvine S.O."/>
            <person name="Zink E.M."/>
            <person name="Wu S."/>
            <person name="Pasa-Tolic L."/>
            <person name="Chaput D.L."/>
            <person name="Haridas S."/>
            <person name="Grigoriev I.V."/>
            <person name="Santelli C.M."/>
            <person name="Hansel C.M."/>
        </authorList>
    </citation>
    <scope>NUCLEOTIDE SEQUENCE [LARGE SCALE GENOMIC DNA]</scope>
    <source>
        <strain evidence="1 2">AP3s5-JAC2a</strain>
    </source>
</reference>
<accession>A0A177BX37</accession>
<organism evidence="1 2">
    <name type="scientific">Paraphaeosphaeria sporulosa</name>
    <dbReference type="NCBI Taxonomy" id="1460663"/>
    <lineage>
        <taxon>Eukaryota</taxon>
        <taxon>Fungi</taxon>
        <taxon>Dikarya</taxon>
        <taxon>Ascomycota</taxon>
        <taxon>Pezizomycotina</taxon>
        <taxon>Dothideomycetes</taxon>
        <taxon>Pleosporomycetidae</taxon>
        <taxon>Pleosporales</taxon>
        <taxon>Massarineae</taxon>
        <taxon>Didymosphaeriaceae</taxon>
        <taxon>Paraphaeosphaeria</taxon>
    </lineage>
</organism>
<proteinExistence type="predicted"/>
<evidence type="ECO:0000313" key="2">
    <source>
        <dbReference type="Proteomes" id="UP000077069"/>
    </source>
</evidence>
<dbReference type="RefSeq" id="XP_018029443.1">
    <property type="nucleotide sequence ID" value="XM_018186129.1"/>
</dbReference>
<gene>
    <name evidence="1" type="ORF">CC84DRAFT_415707</name>
</gene>
<dbReference type="InParanoid" id="A0A177BX37"/>
<keyword evidence="2" id="KW-1185">Reference proteome</keyword>